<gene>
    <name evidence="1" type="ORF">GCM10011585_33810</name>
</gene>
<dbReference type="InterPro" id="IPR049290">
    <property type="entry name" value="TTMA177-like"/>
</dbReference>
<organism evidence="1 2">
    <name type="scientific">Edaphobacter dinghuensis</name>
    <dbReference type="NCBI Taxonomy" id="1560005"/>
    <lineage>
        <taxon>Bacteria</taxon>
        <taxon>Pseudomonadati</taxon>
        <taxon>Acidobacteriota</taxon>
        <taxon>Terriglobia</taxon>
        <taxon>Terriglobales</taxon>
        <taxon>Acidobacteriaceae</taxon>
        <taxon>Edaphobacter</taxon>
    </lineage>
</organism>
<name>A0A917M931_9BACT</name>
<reference evidence="1" key="2">
    <citation type="submission" date="2020-09" db="EMBL/GenBank/DDBJ databases">
        <authorList>
            <person name="Sun Q."/>
            <person name="Zhou Y."/>
        </authorList>
    </citation>
    <scope>NUCLEOTIDE SEQUENCE</scope>
    <source>
        <strain evidence="1">CGMCC 1.12997</strain>
    </source>
</reference>
<dbReference type="Gene3D" id="3.10.450.450">
    <property type="match status" value="1"/>
</dbReference>
<keyword evidence="2" id="KW-1185">Reference proteome</keyword>
<dbReference type="Proteomes" id="UP000647241">
    <property type="component" value="Unassembled WGS sequence"/>
</dbReference>
<dbReference type="RefSeq" id="WP_188555420.1">
    <property type="nucleotide sequence ID" value="NZ_BMGT01000004.1"/>
</dbReference>
<evidence type="ECO:0000313" key="2">
    <source>
        <dbReference type="Proteomes" id="UP000647241"/>
    </source>
</evidence>
<accession>A0A917M931</accession>
<protein>
    <submittedName>
        <fullName evidence="1">Uncharacterized protein</fullName>
    </submittedName>
</protein>
<dbReference type="EMBL" id="BMGT01000004">
    <property type="protein sequence ID" value="GGG87039.1"/>
    <property type="molecule type" value="Genomic_DNA"/>
</dbReference>
<comment type="caution">
    <text evidence="1">The sequence shown here is derived from an EMBL/GenBank/DDBJ whole genome shotgun (WGS) entry which is preliminary data.</text>
</comment>
<sequence>MLRNPHVYCDLSGNGYCLQCGLSEEHAESDHIRATTVAELQADLVFLCDSAEVQDLREKLALSPDEDFDSFFVAIKDGDYTEVWGMPGIVPNKDRKVYPISLARR</sequence>
<proteinExistence type="predicted"/>
<evidence type="ECO:0000313" key="1">
    <source>
        <dbReference type="EMBL" id="GGG87039.1"/>
    </source>
</evidence>
<dbReference type="AlphaFoldDB" id="A0A917M931"/>
<reference evidence="1" key="1">
    <citation type="journal article" date="2014" name="Int. J. Syst. Evol. Microbiol.">
        <title>Complete genome sequence of Corynebacterium casei LMG S-19264T (=DSM 44701T), isolated from a smear-ripened cheese.</title>
        <authorList>
            <consortium name="US DOE Joint Genome Institute (JGI-PGF)"/>
            <person name="Walter F."/>
            <person name="Albersmeier A."/>
            <person name="Kalinowski J."/>
            <person name="Ruckert C."/>
        </authorList>
    </citation>
    <scope>NUCLEOTIDE SEQUENCE</scope>
    <source>
        <strain evidence="1">CGMCC 1.12997</strain>
    </source>
</reference>